<evidence type="ECO:0000313" key="3">
    <source>
        <dbReference type="Proteomes" id="UP001148838"/>
    </source>
</evidence>
<feature type="compositionally biased region" description="Polar residues" evidence="1">
    <location>
        <begin position="160"/>
        <end position="170"/>
    </location>
</feature>
<comment type="caution">
    <text evidence="2">The sequence shown here is derived from an EMBL/GenBank/DDBJ whole genome shotgun (WGS) entry which is preliminary data.</text>
</comment>
<keyword evidence="3" id="KW-1185">Reference proteome</keyword>
<dbReference type="Gene3D" id="2.40.128.20">
    <property type="match status" value="1"/>
</dbReference>
<feature type="region of interest" description="Disordered" evidence="1">
    <location>
        <begin position="144"/>
        <end position="170"/>
    </location>
</feature>
<dbReference type="EMBL" id="JAJSOF020000003">
    <property type="protein sequence ID" value="KAJ4448964.1"/>
    <property type="molecule type" value="Genomic_DNA"/>
</dbReference>
<dbReference type="Proteomes" id="UP001148838">
    <property type="component" value="Unassembled WGS sequence"/>
</dbReference>
<gene>
    <name evidence="2" type="ORF">ANN_00356</name>
</gene>
<reference evidence="2 3" key="1">
    <citation type="journal article" date="2022" name="Allergy">
        <title>Genome assembly and annotation of Periplaneta americana reveal a comprehensive cockroach allergen profile.</title>
        <authorList>
            <person name="Wang L."/>
            <person name="Xiong Q."/>
            <person name="Saelim N."/>
            <person name="Wang L."/>
            <person name="Nong W."/>
            <person name="Wan A.T."/>
            <person name="Shi M."/>
            <person name="Liu X."/>
            <person name="Cao Q."/>
            <person name="Hui J.H.L."/>
            <person name="Sookrung N."/>
            <person name="Leung T.F."/>
            <person name="Tungtrongchitr A."/>
            <person name="Tsui S.K.W."/>
        </authorList>
    </citation>
    <scope>NUCLEOTIDE SEQUENCE [LARGE SCALE GENOMIC DNA]</scope>
    <source>
        <strain evidence="2">PWHHKU_190912</strain>
    </source>
</reference>
<accession>A0ABQ8TQT7</accession>
<evidence type="ECO:0000313" key="2">
    <source>
        <dbReference type="EMBL" id="KAJ4448964.1"/>
    </source>
</evidence>
<evidence type="ECO:0000256" key="1">
    <source>
        <dbReference type="SAM" id="MobiDB-lite"/>
    </source>
</evidence>
<proteinExistence type="predicted"/>
<sequence>MRAALRSFIRVLTRERWLSDVTEEIIRSELKSLGFDESKFKSTNSTGCMKDDDGKWNYNSLEDQIKDKQWKDALNSTLPEWPRREAVATFRTAVGHDCLANHLHRLGVLSSPHCMLCECSDNMDSNHIKSVFRISPVSNPMASRCAAERTGKARSVPRAPNNNQKHSTDW</sequence>
<organism evidence="2 3">
    <name type="scientific">Periplaneta americana</name>
    <name type="common">American cockroach</name>
    <name type="synonym">Blatta americana</name>
    <dbReference type="NCBI Taxonomy" id="6978"/>
    <lineage>
        <taxon>Eukaryota</taxon>
        <taxon>Metazoa</taxon>
        <taxon>Ecdysozoa</taxon>
        <taxon>Arthropoda</taxon>
        <taxon>Hexapoda</taxon>
        <taxon>Insecta</taxon>
        <taxon>Pterygota</taxon>
        <taxon>Neoptera</taxon>
        <taxon>Polyneoptera</taxon>
        <taxon>Dictyoptera</taxon>
        <taxon>Blattodea</taxon>
        <taxon>Blattoidea</taxon>
        <taxon>Blattidae</taxon>
        <taxon>Blattinae</taxon>
        <taxon>Periplaneta</taxon>
    </lineage>
</organism>
<dbReference type="InterPro" id="IPR012674">
    <property type="entry name" value="Calycin"/>
</dbReference>
<name>A0ABQ8TQT7_PERAM</name>
<protein>
    <submittedName>
        <fullName evidence="2">Uncharacterized protein</fullName>
    </submittedName>
</protein>